<reference evidence="2 3" key="1">
    <citation type="submission" date="2019-04" db="EMBL/GenBank/DDBJ databases">
        <title>A pseudo-fructophilic Leuconostoc citreum strain F192-5 isolated from peel of satsuma mandarin: the first report for isolation and characterization of strain-dependent fructophilic-like characteristics.</title>
        <authorList>
            <person name="Maeno S."/>
            <person name="Tanizawa Y."/>
            <person name="Kajikawa A."/>
            <person name="Kanesaki Y."/>
            <person name="Kubota E."/>
            <person name="Arita M."/>
            <person name="Leon D."/>
            <person name="Endo A."/>
        </authorList>
    </citation>
    <scope>NUCLEOTIDE SEQUENCE [LARGE SCALE GENOMIC DNA]</scope>
    <source>
        <strain evidence="2 3">F192-5</strain>
    </source>
</reference>
<accession>A0A5A5U218</accession>
<dbReference type="Pfam" id="PF02645">
    <property type="entry name" value="DegV"/>
    <property type="match status" value="1"/>
</dbReference>
<gene>
    <name evidence="2" type="ORF">LCIT_10060</name>
</gene>
<evidence type="ECO:0000313" key="2">
    <source>
        <dbReference type="EMBL" id="GDZ83764.1"/>
    </source>
</evidence>
<dbReference type="InterPro" id="IPR003797">
    <property type="entry name" value="DegV"/>
</dbReference>
<dbReference type="RefSeq" id="WP_085698956.1">
    <property type="nucleotide sequence ID" value="NZ_BJJW01000006.1"/>
</dbReference>
<dbReference type="GeneID" id="61102375"/>
<dbReference type="PANTHER" id="PTHR33434:SF8">
    <property type="entry name" value="DEGV DOMAIN-CONTAINING PROTEIN SPR1019"/>
    <property type="match status" value="1"/>
</dbReference>
<dbReference type="InterPro" id="IPR050270">
    <property type="entry name" value="DegV_domain_contain"/>
</dbReference>
<dbReference type="InterPro" id="IPR043168">
    <property type="entry name" value="DegV_C"/>
</dbReference>
<evidence type="ECO:0008006" key="4">
    <source>
        <dbReference type="Google" id="ProtNLM"/>
    </source>
</evidence>
<dbReference type="SUPFAM" id="SSF82549">
    <property type="entry name" value="DAK1/DegV-like"/>
    <property type="match status" value="1"/>
</dbReference>
<protein>
    <recommendedName>
        <fullName evidence="4">DegV family protein</fullName>
    </recommendedName>
</protein>
<evidence type="ECO:0000256" key="1">
    <source>
        <dbReference type="ARBA" id="ARBA00023121"/>
    </source>
</evidence>
<evidence type="ECO:0000313" key="3">
    <source>
        <dbReference type="Proteomes" id="UP000323274"/>
    </source>
</evidence>
<organism evidence="2 3">
    <name type="scientific">Leuconostoc citreum</name>
    <dbReference type="NCBI Taxonomy" id="33964"/>
    <lineage>
        <taxon>Bacteria</taxon>
        <taxon>Bacillati</taxon>
        <taxon>Bacillota</taxon>
        <taxon>Bacilli</taxon>
        <taxon>Lactobacillales</taxon>
        <taxon>Lactobacillaceae</taxon>
        <taxon>Leuconostoc</taxon>
    </lineage>
</organism>
<sequence>MSNIRIVTDSAVALTPEEIQKYEITVVPLTVQIDGVVYEDGVTLQREAFLEQMAVSQNLPQTSQPSIGKFQAAYEDIRTHYPDAEILSIHLSSGLSGTVHAAEQAAALTSAEITTFDTLNADRSQAFQVLVAAKMAQSGAKMSDILTELEQVRQESHTFLSFTSLDNMVAGGRLSKASGIIGNLLNIKVGAGVDATGSVEVLAKGRGMKAIAKFNDGVIAKMQDYSEMLAIGVSHAGVPEVAEKMAQRLNAIWPEIKIEVMTTGPIISTHTGIGALAILYRAR</sequence>
<dbReference type="PANTHER" id="PTHR33434">
    <property type="entry name" value="DEGV DOMAIN-CONTAINING PROTEIN DR_1986-RELATED"/>
    <property type="match status" value="1"/>
</dbReference>
<dbReference type="EMBL" id="BJJW01000006">
    <property type="protein sequence ID" value="GDZ83764.1"/>
    <property type="molecule type" value="Genomic_DNA"/>
</dbReference>
<dbReference type="AlphaFoldDB" id="A0A5A5U218"/>
<keyword evidence="1" id="KW-0446">Lipid-binding</keyword>
<name>A0A5A5U218_LEUCI</name>
<dbReference type="PROSITE" id="PS51482">
    <property type="entry name" value="DEGV"/>
    <property type="match status" value="1"/>
</dbReference>
<dbReference type="Proteomes" id="UP000323274">
    <property type="component" value="Unassembled WGS sequence"/>
</dbReference>
<dbReference type="GO" id="GO:0008289">
    <property type="term" value="F:lipid binding"/>
    <property type="evidence" value="ECO:0007669"/>
    <property type="project" value="UniProtKB-KW"/>
</dbReference>
<proteinExistence type="predicted"/>
<dbReference type="NCBIfam" id="TIGR00762">
    <property type="entry name" value="DegV"/>
    <property type="match status" value="1"/>
</dbReference>
<dbReference type="Gene3D" id="3.30.1180.10">
    <property type="match status" value="1"/>
</dbReference>
<comment type="caution">
    <text evidence="2">The sequence shown here is derived from an EMBL/GenBank/DDBJ whole genome shotgun (WGS) entry which is preliminary data.</text>
</comment>
<dbReference type="Gene3D" id="3.40.50.10170">
    <property type="match status" value="1"/>
</dbReference>